<proteinExistence type="predicted"/>
<feature type="transmembrane region" description="Helical" evidence="1">
    <location>
        <begin position="46"/>
        <end position="63"/>
    </location>
</feature>
<keyword evidence="1" id="KW-0812">Transmembrane</keyword>
<dbReference type="OrthoDB" id="7306737at2"/>
<dbReference type="EMBL" id="QYUL01000001">
    <property type="protein sequence ID" value="RJF84957.1"/>
    <property type="molecule type" value="Genomic_DNA"/>
</dbReference>
<dbReference type="Pfam" id="PF11804">
    <property type="entry name" value="DUF3325"/>
    <property type="match status" value="1"/>
</dbReference>
<name>A0A418W4T1_9PROT</name>
<evidence type="ECO:0000256" key="1">
    <source>
        <dbReference type="SAM" id="Phobius"/>
    </source>
</evidence>
<reference evidence="2 3" key="1">
    <citation type="submission" date="2018-09" db="EMBL/GenBank/DDBJ databases">
        <authorList>
            <person name="Zhu H."/>
        </authorList>
    </citation>
    <scope>NUCLEOTIDE SEQUENCE [LARGE SCALE GENOMIC DNA]</scope>
    <source>
        <strain evidence="2 3">K2W22B-5</strain>
    </source>
</reference>
<dbReference type="RefSeq" id="WP_119830591.1">
    <property type="nucleotide sequence ID" value="NZ_QYUL01000001.1"/>
</dbReference>
<dbReference type="InterPro" id="IPR021762">
    <property type="entry name" value="DUF3325"/>
</dbReference>
<organism evidence="2 3">
    <name type="scientific">Azospirillum cavernae</name>
    <dbReference type="NCBI Taxonomy" id="2320860"/>
    <lineage>
        <taxon>Bacteria</taxon>
        <taxon>Pseudomonadati</taxon>
        <taxon>Pseudomonadota</taxon>
        <taxon>Alphaproteobacteria</taxon>
        <taxon>Rhodospirillales</taxon>
        <taxon>Azospirillaceae</taxon>
        <taxon>Azospirillum</taxon>
    </lineage>
</organism>
<feature type="transmembrane region" description="Helical" evidence="1">
    <location>
        <begin position="6"/>
        <end position="25"/>
    </location>
</feature>
<keyword evidence="1" id="KW-1133">Transmembrane helix</keyword>
<evidence type="ECO:0000313" key="2">
    <source>
        <dbReference type="EMBL" id="RJF84957.1"/>
    </source>
</evidence>
<keyword evidence="1" id="KW-0472">Membrane</keyword>
<feature type="transmembrane region" description="Helical" evidence="1">
    <location>
        <begin position="69"/>
        <end position="92"/>
    </location>
</feature>
<dbReference type="AlphaFoldDB" id="A0A418W4T1"/>
<protein>
    <submittedName>
        <fullName evidence="2">DUF3325 domain-containing protein</fullName>
    </submittedName>
</protein>
<sequence>MRDALTLLAVFALLYLGCAALAMTLDRHWRDLVDRRNGPLRRTVQRLRLSGAVCAAAALGLAIQRDGGAFGLLLWCLALTVGAFAVSATLTWRTAQLRGVQLRGAQLRGD</sequence>
<dbReference type="Proteomes" id="UP000283458">
    <property type="component" value="Unassembled WGS sequence"/>
</dbReference>
<comment type="caution">
    <text evidence="2">The sequence shown here is derived from an EMBL/GenBank/DDBJ whole genome shotgun (WGS) entry which is preliminary data.</text>
</comment>
<gene>
    <name evidence="2" type="ORF">D3877_10865</name>
</gene>
<accession>A0A418W4T1</accession>
<keyword evidence="3" id="KW-1185">Reference proteome</keyword>
<evidence type="ECO:0000313" key="3">
    <source>
        <dbReference type="Proteomes" id="UP000283458"/>
    </source>
</evidence>